<comment type="caution">
    <text evidence="18">The sequence shown here is derived from an EMBL/GenBank/DDBJ whole genome shotgun (WGS) entry which is preliminary data.</text>
</comment>
<evidence type="ECO:0000256" key="11">
    <source>
        <dbReference type="ARBA" id="ARBA00022881"/>
    </source>
</evidence>
<feature type="domain" description="ABC transporter" evidence="16">
    <location>
        <begin position="626"/>
        <end position="962"/>
    </location>
</feature>
<evidence type="ECO:0000256" key="8">
    <source>
        <dbReference type="ARBA" id="ARBA00022771"/>
    </source>
</evidence>
<evidence type="ECO:0000256" key="9">
    <source>
        <dbReference type="ARBA" id="ARBA00022833"/>
    </source>
</evidence>
<dbReference type="NCBIfam" id="NF001503">
    <property type="entry name" value="PRK00349.1"/>
    <property type="match status" value="1"/>
</dbReference>
<dbReference type="GO" id="GO:0009055">
    <property type="term" value="F:electron transfer activity"/>
    <property type="evidence" value="ECO:0007669"/>
    <property type="project" value="InterPro"/>
</dbReference>
<protein>
    <submittedName>
        <fullName evidence="18">Excinuclease ABC subunit UvrA</fullName>
        <ecNumber evidence="18">3.1.25.-</ecNumber>
    </submittedName>
</protein>
<dbReference type="CDD" id="cd03270">
    <property type="entry name" value="ABC_UvrA_I"/>
    <property type="match status" value="1"/>
</dbReference>
<dbReference type="InterPro" id="IPR004602">
    <property type="entry name" value="UvrA"/>
</dbReference>
<keyword evidence="5" id="KW-0547">Nucleotide-binding</keyword>
<dbReference type="GO" id="GO:0006289">
    <property type="term" value="P:nucleotide-excision repair"/>
    <property type="evidence" value="ECO:0007669"/>
    <property type="project" value="InterPro"/>
</dbReference>
<evidence type="ECO:0000313" key="19">
    <source>
        <dbReference type="Proteomes" id="UP000565078"/>
    </source>
</evidence>
<dbReference type="GO" id="GO:0016887">
    <property type="term" value="F:ATP hydrolysis activity"/>
    <property type="evidence" value="ECO:0007669"/>
    <property type="project" value="InterPro"/>
</dbReference>
<dbReference type="EMBL" id="DUGC01000085">
    <property type="protein sequence ID" value="HIH10079.1"/>
    <property type="molecule type" value="Genomic_DNA"/>
</dbReference>
<evidence type="ECO:0000256" key="12">
    <source>
        <dbReference type="ARBA" id="ARBA00023004"/>
    </source>
</evidence>
<dbReference type="SUPFAM" id="SSF52540">
    <property type="entry name" value="P-loop containing nucleoside triphosphate hydrolases"/>
    <property type="match status" value="2"/>
</dbReference>
<evidence type="ECO:0000256" key="5">
    <source>
        <dbReference type="ARBA" id="ARBA00022741"/>
    </source>
</evidence>
<dbReference type="GO" id="GO:0004518">
    <property type="term" value="F:nuclease activity"/>
    <property type="evidence" value="ECO:0007669"/>
    <property type="project" value="UniProtKB-KW"/>
</dbReference>
<dbReference type="InterPro" id="IPR009056">
    <property type="entry name" value="Cyt_c-like_dom"/>
</dbReference>
<evidence type="ECO:0000259" key="16">
    <source>
        <dbReference type="PROSITE" id="PS50893"/>
    </source>
</evidence>
<reference evidence="19" key="1">
    <citation type="journal article" date="2020" name="bioRxiv">
        <title>A rank-normalized archaeal taxonomy based on genome phylogeny resolves widespread incomplete and uneven classifications.</title>
        <authorList>
            <person name="Rinke C."/>
            <person name="Chuvochina M."/>
            <person name="Mussig A.J."/>
            <person name="Chaumeil P.-A."/>
            <person name="Waite D.W."/>
            <person name="Whitman W.B."/>
            <person name="Parks D.H."/>
            <person name="Hugenholtz P."/>
        </authorList>
    </citation>
    <scope>NUCLEOTIDE SEQUENCE [LARGE SCALE GENOMIC DNA]</scope>
</reference>
<dbReference type="Gene3D" id="3.40.50.300">
    <property type="entry name" value="P-loop containing nucleotide triphosphate hydrolases"/>
    <property type="match status" value="2"/>
</dbReference>
<keyword evidence="4" id="KW-0677">Repeat</keyword>
<keyword evidence="15" id="KW-0349">Heme</keyword>
<dbReference type="GO" id="GO:0003677">
    <property type="term" value="F:DNA binding"/>
    <property type="evidence" value="ECO:0007669"/>
    <property type="project" value="UniProtKB-KW"/>
</dbReference>
<keyword evidence="11" id="KW-0267">Excision nuclease</keyword>
<dbReference type="GO" id="GO:0008270">
    <property type="term" value="F:zinc ion binding"/>
    <property type="evidence" value="ECO:0007669"/>
    <property type="project" value="UniProtKB-KW"/>
</dbReference>
<dbReference type="Gene3D" id="1.20.1580.10">
    <property type="entry name" value="ABC transporter ATPase like domain"/>
    <property type="match status" value="2"/>
</dbReference>
<evidence type="ECO:0000256" key="15">
    <source>
        <dbReference type="PROSITE-ProRule" id="PRU00433"/>
    </source>
</evidence>
<dbReference type="Pfam" id="PF17755">
    <property type="entry name" value="UvrA_DNA-bind"/>
    <property type="match status" value="1"/>
</dbReference>
<keyword evidence="2" id="KW-0963">Cytoplasm</keyword>
<dbReference type="InterPro" id="IPR017871">
    <property type="entry name" value="ABC_transporter-like_CS"/>
</dbReference>
<keyword evidence="9" id="KW-0862">Zinc</keyword>
<dbReference type="InterPro" id="IPR041552">
    <property type="entry name" value="UvrA_DNA-bd"/>
</dbReference>
<dbReference type="Pfam" id="PF17760">
    <property type="entry name" value="UvrA_inter"/>
    <property type="match status" value="1"/>
</dbReference>
<keyword evidence="13" id="KW-0238">DNA-binding</keyword>
<keyword evidence="8" id="KW-0863">Zinc-finger</keyword>
<dbReference type="PROSITE" id="PS00211">
    <property type="entry name" value="ABC_TRANSPORTER_1"/>
    <property type="match status" value="1"/>
</dbReference>
<dbReference type="EC" id="3.1.25.-" evidence="18"/>
<proteinExistence type="predicted"/>
<dbReference type="PROSITE" id="PS50893">
    <property type="entry name" value="ABC_TRANSPORTER_2"/>
    <property type="match status" value="1"/>
</dbReference>
<gene>
    <name evidence="18" type="primary">uvrA</name>
    <name evidence="18" type="ORF">HA254_05430</name>
</gene>
<dbReference type="GO" id="GO:0020037">
    <property type="term" value="F:heme binding"/>
    <property type="evidence" value="ECO:0007669"/>
    <property type="project" value="InterPro"/>
</dbReference>
<name>A0A7J4J0S8_9ARCH</name>
<dbReference type="Gene3D" id="1.10.8.280">
    <property type="entry name" value="ABC transporter ATPase domain-like"/>
    <property type="match status" value="1"/>
</dbReference>
<dbReference type="InterPro" id="IPR003439">
    <property type="entry name" value="ABC_transporter-like_ATP-bd"/>
</dbReference>
<keyword evidence="12 15" id="KW-0408">Iron</keyword>
<dbReference type="InterPro" id="IPR013815">
    <property type="entry name" value="ATP_grasp_subdomain_1"/>
</dbReference>
<dbReference type="PROSITE" id="PS51007">
    <property type="entry name" value="CYTC"/>
    <property type="match status" value="1"/>
</dbReference>
<feature type="domain" description="Cytochrome c" evidence="17">
    <location>
        <begin position="265"/>
        <end position="431"/>
    </location>
</feature>
<organism evidence="18 19">
    <name type="scientific">Candidatus Iainarchaeum sp</name>
    <dbReference type="NCBI Taxonomy" id="3101447"/>
    <lineage>
        <taxon>Archaea</taxon>
        <taxon>Candidatus Iainarchaeota</taxon>
        <taxon>Candidatus Iainarchaeia</taxon>
        <taxon>Candidatus Iainarchaeales</taxon>
        <taxon>Candidatus Iainarchaeaceae</taxon>
        <taxon>Candidatus Iainarchaeum</taxon>
    </lineage>
</organism>
<evidence type="ECO:0000313" key="18">
    <source>
        <dbReference type="EMBL" id="HIH10079.1"/>
    </source>
</evidence>
<evidence type="ECO:0000256" key="13">
    <source>
        <dbReference type="ARBA" id="ARBA00023125"/>
    </source>
</evidence>
<dbReference type="Proteomes" id="UP000565078">
    <property type="component" value="Unassembled WGS sequence"/>
</dbReference>
<dbReference type="GO" id="GO:0005524">
    <property type="term" value="F:ATP binding"/>
    <property type="evidence" value="ECO:0007669"/>
    <property type="project" value="UniProtKB-KW"/>
</dbReference>
<dbReference type="AlphaFoldDB" id="A0A7J4J0S8"/>
<evidence type="ECO:0000256" key="3">
    <source>
        <dbReference type="ARBA" id="ARBA00022723"/>
    </source>
</evidence>
<keyword evidence="14" id="KW-0234">DNA repair</keyword>
<dbReference type="Gene3D" id="3.30.1490.20">
    <property type="entry name" value="ATP-grasp fold, A domain"/>
    <property type="match status" value="1"/>
</dbReference>
<dbReference type="GO" id="GO:0005737">
    <property type="term" value="C:cytoplasm"/>
    <property type="evidence" value="ECO:0007669"/>
    <property type="project" value="UniProtKB-SubCell"/>
</dbReference>
<sequence>MAMDSIIVRGAREHNLKNIDVELPRNKLIVITGLSGSGKSTLAFDTIYAEGQRRYVESLSAYARQFLGLMNKPDVDSIDGLSPAISIEQKTTSKNPRSTVGTVTEIYDYLRLLFARIGVMHCPKCSSPIKPQTAQNITNLIMAEEGKTITILAPLVRGMKGTYEQVFDELRREGFAKIRADEKIYDSQKIRDEVKLTRYEKHWIEAVVDTIAISADERQRVAEAVDHALHVGKGVLVVLDQKAADAAAAMAKKANSKGKKGLKELERGKGETIYSTYGACPNHLDVVFEPLEPRMFSFNSPFGACPSCHGIGEIMQISPDLVIPDKSKSVMDGAIALYSKSDNTWRSQQIAAVGKKFGFDVFTPISKLSEKQLKVLLYGSKEPINYRWSNGYPMNMQNGFEGIIPQTMRLYKQTESDWRKEEIEKYMMSEPCEECNGKRLKENVLAVQIDGKSIIDVTDMGILSAVDFFANVDGKLNEKERYIAKQVLKEIRERLGFLKNVGLGYLTLSRSARTLSGGEAQRIRLATQIGSNLMGVLYILDEPSIGLHQRDNDKLIRTLKRLRDVGNTLIVVEHDEETIASADYIIDMGPGAGVHGGHVVASGTPEEIAQSEKSLTGKYLCGKRKIGVPDRRRKPASHISLMGCQENNLRNLHVELPTQVLCAITGVSGSGKSTLMNQTLVPCLKKHFGLQGERIGKHRQVIVPDNVRNVTVIDQDPIGKTPRSNPATYTKLFDDIRFIFASTREAKARGYREGRFSFNVKGGRCEACTGDGVIKIEMNFLPDVYVECSECRGKRYNKETLEILFKGKSIADVLDMSAEEALAFFQNHFMISRKLQTLVDVGLGYIKLGQSSTTLSGGESQRVKITRELAKQKRGNTVYMLDEPTTGLHFEDVSRLIGVLNRLVDKGNTVYVIEHNLDVIKSCDHIIDLGPEGGDGGGALIAGGTPEHVVEVRNSYTGQYLKKVMVPDGAQKITAQSKGEKPPNPKVIG</sequence>
<evidence type="ECO:0000256" key="6">
    <source>
        <dbReference type="ARBA" id="ARBA00022763"/>
    </source>
</evidence>
<evidence type="ECO:0000256" key="14">
    <source>
        <dbReference type="ARBA" id="ARBA00023204"/>
    </source>
</evidence>
<keyword evidence="10" id="KW-0067">ATP-binding</keyword>
<dbReference type="InterPro" id="IPR041102">
    <property type="entry name" value="UvrA_inter"/>
</dbReference>
<evidence type="ECO:0000256" key="1">
    <source>
        <dbReference type="ARBA" id="ARBA00004496"/>
    </source>
</evidence>
<comment type="subcellular location">
    <subcellularLocation>
        <location evidence="1">Cytoplasm</location>
    </subcellularLocation>
</comment>
<dbReference type="PANTHER" id="PTHR43152">
    <property type="entry name" value="UVRABC SYSTEM PROTEIN A"/>
    <property type="match status" value="1"/>
</dbReference>
<keyword evidence="18" id="KW-0378">Hydrolase</keyword>
<evidence type="ECO:0000256" key="10">
    <source>
        <dbReference type="ARBA" id="ARBA00022840"/>
    </source>
</evidence>
<dbReference type="NCBIfam" id="TIGR00630">
    <property type="entry name" value="uvra"/>
    <property type="match status" value="1"/>
</dbReference>
<dbReference type="GO" id="GO:0009380">
    <property type="term" value="C:excinuclease repair complex"/>
    <property type="evidence" value="ECO:0007669"/>
    <property type="project" value="InterPro"/>
</dbReference>
<keyword evidence="6" id="KW-0227">DNA damage</keyword>
<evidence type="ECO:0000256" key="2">
    <source>
        <dbReference type="ARBA" id="ARBA00022490"/>
    </source>
</evidence>
<dbReference type="InterPro" id="IPR027417">
    <property type="entry name" value="P-loop_NTPase"/>
</dbReference>
<dbReference type="PANTHER" id="PTHR43152:SF3">
    <property type="entry name" value="UVRABC SYSTEM PROTEIN A"/>
    <property type="match status" value="1"/>
</dbReference>
<evidence type="ECO:0000256" key="7">
    <source>
        <dbReference type="ARBA" id="ARBA00022769"/>
    </source>
</evidence>
<dbReference type="FunFam" id="1.20.1580.10:FF:000002">
    <property type="entry name" value="UvrABC system protein A"/>
    <property type="match status" value="1"/>
</dbReference>
<accession>A0A7J4J0S8</accession>
<evidence type="ECO:0000256" key="4">
    <source>
        <dbReference type="ARBA" id="ARBA00022737"/>
    </source>
</evidence>
<keyword evidence="7" id="KW-0228">DNA excision</keyword>
<evidence type="ECO:0000259" key="17">
    <source>
        <dbReference type="PROSITE" id="PS51007"/>
    </source>
</evidence>
<keyword evidence="3 15" id="KW-0479">Metal-binding</keyword>